<reference evidence="11" key="2">
    <citation type="journal article" date="2023" name="Front. Microbiol.">
        <title>Ralstonia chuxiongensis sp. nov., Ralstonia mojiangensis sp. nov., and Ralstonia soli sp. nov., isolated from tobacco fields, are three novel species in the family Burkholderiaceae.</title>
        <authorList>
            <person name="Lu C.H."/>
            <person name="Zhang Y.Y."/>
            <person name="Jiang N."/>
            <person name="Chen W."/>
            <person name="Shao X."/>
            <person name="Zhao Z.M."/>
            <person name="Lu W.L."/>
            <person name="Hu X."/>
            <person name="Xi Y.X."/>
            <person name="Zou S.Y."/>
            <person name="Wei Q.J."/>
            <person name="Lin Z.L."/>
            <person name="Gong L."/>
            <person name="Gai X.T."/>
            <person name="Zhang L.Q."/>
            <person name="Li J.Y."/>
            <person name="Jin Y."/>
            <person name="Xia Z.Y."/>
        </authorList>
    </citation>
    <scope>NUCLEOTIDE SEQUENCE</scope>
    <source>
        <strain evidence="11">21MJYT02-11</strain>
    </source>
</reference>
<evidence type="ECO:0000313" key="12">
    <source>
        <dbReference type="Proteomes" id="UP001162811"/>
    </source>
</evidence>
<feature type="transmembrane region" description="Helical" evidence="8">
    <location>
        <begin position="221"/>
        <end position="241"/>
    </location>
</feature>
<comment type="caution">
    <text evidence="11">The sequence shown here is derived from an EMBL/GenBank/DDBJ whole genome shotgun (WGS) entry which is preliminary data.</text>
</comment>
<dbReference type="InterPro" id="IPR038731">
    <property type="entry name" value="RgtA/B/C-like"/>
</dbReference>
<feature type="transmembrane region" description="Helical" evidence="8">
    <location>
        <begin position="309"/>
        <end position="326"/>
    </location>
</feature>
<evidence type="ECO:0000256" key="3">
    <source>
        <dbReference type="ARBA" id="ARBA00022676"/>
    </source>
</evidence>
<feature type="transmembrane region" description="Helical" evidence="8">
    <location>
        <begin position="17"/>
        <end position="36"/>
    </location>
</feature>
<keyword evidence="7 8" id="KW-0472">Membrane</keyword>
<feature type="transmembrane region" description="Helical" evidence="8">
    <location>
        <begin position="391"/>
        <end position="413"/>
    </location>
</feature>
<keyword evidence="5 8" id="KW-0812">Transmembrane</keyword>
<dbReference type="Pfam" id="PF18583">
    <property type="entry name" value="Arnt_C"/>
    <property type="match status" value="1"/>
</dbReference>
<evidence type="ECO:0000259" key="9">
    <source>
        <dbReference type="Pfam" id="PF13231"/>
    </source>
</evidence>
<keyword evidence="4" id="KW-0808">Transferase</keyword>
<feature type="transmembrane region" description="Helical" evidence="8">
    <location>
        <begin position="145"/>
        <end position="164"/>
    </location>
</feature>
<evidence type="ECO:0000256" key="4">
    <source>
        <dbReference type="ARBA" id="ARBA00022679"/>
    </source>
</evidence>
<evidence type="ECO:0000256" key="1">
    <source>
        <dbReference type="ARBA" id="ARBA00004651"/>
    </source>
</evidence>
<evidence type="ECO:0000256" key="7">
    <source>
        <dbReference type="ARBA" id="ARBA00023136"/>
    </source>
</evidence>
<dbReference type="PANTHER" id="PTHR33908:SF3">
    <property type="entry name" value="UNDECAPRENYL PHOSPHATE-ALPHA-4-AMINO-4-DEOXY-L-ARABINOSE ARABINOSYL TRANSFERASE"/>
    <property type="match status" value="1"/>
</dbReference>
<keyword evidence="12" id="KW-1185">Reference proteome</keyword>
<feature type="transmembrane region" description="Helical" evidence="8">
    <location>
        <begin position="420"/>
        <end position="439"/>
    </location>
</feature>
<evidence type="ECO:0000256" key="2">
    <source>
        <dbReference type="ARBA" id="ARBA00022475"/>
    </source>
</evidence>
<dbReference type="PANTHER" id="PTHR33908">
    <property type="entry name" value="MANNOSYLTRANSFERASE YKCB-RELATED"/>
    <property type="match status" value="1"/>
</dbReference>
<keyword evidence="2" id="KW-1003">Cell membrane</keyword>
<feature type="transmembrane region" description="Helical" evidence="8">
    <location>
        <begin position="270"/>
        <end position="288"/>
    </location>
</feature>
<accession>A0ABT1AL07</accession>
<gene>
    <name evidence="11" type="ORF">NG900_12490</name>
</gene>
<feature type="transmembrane region" description="Helical" evidence="8">
    <location>
        <begin position="97"/>
        <end position="115"/>
    </location>
</feature>
<reference evidence="11" key="1">
    <citation type="submission" date="2022-06" db="EMBL/GenBank/DDBJ databases">
        <authorList>
            <person name="Lu C.-H."/>
        </authorList>
    </citation>
    <scope>NUCLEOTIDE SEQUENCE</scope>
    <source>
        <strain evidence="11">21MJYT02-11</strain>
    </source>
</reference>
<feature type="transmembrane region" description="Helical" evidence="8">
    <location>
        <begin position="332"/>
        <end position="349"/>
    </location>
</feature>
<feature type="transmembrane region" description="Helical" evidence="8">
    <location>
        <begin position="176"/>
        <end position="209"/>
    </location>
</feature>
<sequence length="559" mass="62404">MPTDRTIHAPALPWRNASLWLLAAAFLAIWLGTLDYRHLIPTDEGRYAEIAREMFTSGDWVTIRYNALKYFEKPPLQMWGTALAYTLFGIGDWQARLFTALSGIVGIVFTMLAAARWWGKRTAVITGLVLVSAPMWNVGSHFNSLDMGVAGCMTMALAALLLAQHPDATRSQQRNWMWVCWASMALAVLSKGLIGVVLPGFVLVVYTLAARDWALWKRLHLLTGLIVFFAVAAPWFVLISARNPEFAWFFFVHEHFQRFTSTVHNRNAPLWYFVPLLLAGFLPWLAQLPGAARLTFSGTETARNGFRPTLVLGLWAILIFAFFSISDSKLPGYIFPIIPALAILAALVLEHTSERAWRWQLRAFLALALVGLAASGYVATMSSDMYPNAVFSRFAVFLAVAFAAGAVFTWWALRLAGRRFESIAVFACAWFLTFTAAMLGHEAFGRSMSGIDLVPAVKPWLKPDVPFYAVERLDHTMPFYLGRATIMVQEPDELAFGVQQEPSKWVPSTEAFIARWREIGNAGQAVAMMGPGTYDRLAAQGVPMIVIARDARRVIVRRN</sequence>
<feature type="domain" description="Glycosyltransferase RgtA/B/C/D-like" evidence="9">
    <location>
        <begin position="73"/>
        <end position="235"/>
    </location>
</feature>
<dbReference type="InterPro" id="IPR050297">
    <property type="entry name" value="LipidA_mod_glycosyltrf_83"/>
</dbReference>
<feature type="transmembrane region" description="Helical" evidence="8">
    <location>
        <begin position="361"/>
        <end position="379"/>
    </location>
</feature>
<name>A0ABT1AL07_9RALS</name>
<evidence type="ECO:0000256" key="5">
    <source>
        <dbReference type="ARBA" id="ARBA00022692"/>
    </source>
</evidence>
<organism evidence="11 12">
    <name type="scientific">Ralstonia soli</name>
    <dbReference type="NCBI Taxonomy" id="2953896"/>
    <lineage>
        <taxon>Bacteria</taxon>
        <taxon>Pseudomonadati</taxon>
        <taxon>Pseudomonadota</taxon>
        <taxon>Betaproteobacteria</taxon>
        <taxon>Burkholderiales</taxon>
        <taxon>Burkholderiaceae</taxon>
        <taxon>Ralstonia</taxon>
    </lineage>
</organism>
<keyword evidence="6 8" id="KW-1133">Transmembrane helix</keyword>
<evidence type="ECO:0000259" key="10">
    <source>
        <dbReference type="Pfam" id="PF18583"/>
    </source>
</evidence>
<feature type="domain" description="Aminoarabinose transferase C-terminal" evidence="10">
    <location>
        <begin position="453"/>
        <end position="558"/>
    </location>
</feature>
<proteinExistence type="predicted"/>
<keyword evidence="3" id="KW-0328">Glycosyltransferase</keyword>
<dbReference type="Proteomes" id="UP001162811">
    <property type="component" value="Unassembled WGS sequence"/>
</dbReference>
<evidence type="ECO:0000256" key="6">
    <source>
        <dbReference type="ARBA" id="ARBA00022989"/>
    </source>
</evidence>
<evidence type="ECO:0000313" key="11">
    <source>
        <dbReference type="EMBL" id="MCO5399011.1"/>
    </source>
</evidence>
<dbReference type="EMBL" id="JAMXHT010000004">
    <property type="protein sequence ID" value="MCO5399011.1"/>
    <property type="molecule type" value="Genomic_DNA"/>
</dbReference>
<comment type="subcellular location">
    <subcellularLocation>
        <location evidence="1">Cell membrane</location>
        <topology evidence="1">Multi-pass membrane protein</topology>
    </subcellularLocation>
</comment>
<evidence type="ECO:0000256" key="8">
    <source>
        <dbReference type="SAM" id="Phobius"/>
    </source>
</evidence>
<dbReference type="Pfam" id="PF13231">
    <property type="entry name" value="PMT_2"/>
    <property type="match status" value="1"/>
</dbReference>
<dbReference type="InterPro" id="IPR040845">
    <property type="entry name" value="Arnt_C"/>
</dbReference>
<protein>
    <submittedName>
        <fullName evidence="11">Glycosyltransferase family 39 protein</fullName>
    </submittedName>
</protein>
<dbReference type="RefSeq" id="WP_252680628.1">
    <property type="nucleotide sequence ID" value="NZ_JAMXHT010000004.1"/>
</dbReference>